<keyword evidence="4" id="KW-0560">Oxidoreductase</keyword>
<dbReference type="GO" id="GO:0008270">
    <property type="term" value="F:zinc ion binding"/>
    <property type="evidence" value="ECO:0007669"/>
    <property type="project" value="InterPro"/>
</dbReference>
<dbReference type="GO" id="GO:0051903">
    <property type="term" value="F:S-(hydroxymethyl)glutathione dehydrogenase [NAD(P)+] activity"/>
    <property type="evidence" value="ECO:0007669"/>
    <property type="project" value="TreeGrafter"/>
</dbReference>
<dbReference type="SMART" id="SM00829">
    <property type="entry name" value="PKS_ER"/>
    <property type="match status" value="1"/>
</dbReference>
<dbReference type="RefSeq" id="WP_155431127.1">
    <property type="nucleotide sequence ID" value="NZ_WNJO01000004.1"/>
</dbReference>
<evidence type="ECO:0000256" key="3">
    <source>
        <dbReference type="ARBA" id="ARBA00022833"/>
    </source>
</evidence>
<dbReference type="PANTHER" id="PTHR43880">
    <property type="entry name" value="ALCOHOL DEHYDROGENASE"/>
    <property type="match status" value="1"/>
</dbReference>
<dbReference type="EMBL" id="WNJO01000004">
    <property type="protein sequence ID" value="MTV81836.1"/>
    <property type="molecule type" value="Genomic_DNA"/>
</dbReference>
<feature type="domain" description="Enoyl reductase (ER)" evidence="7">
    <location>
        <begin position="12"/>
        <end position="363"/>
    </location>
</feature>
<dbReference type="SUPFAM" id="SSF51735">
    <property type="entry name" value="NAD(P)-binding Rossmann-fold domains"/>
    <property type="match status" value="1"/>
</dbReference>
<dbReference type="Proteomes" id="UP000466388">
    <property type="component" value="Unassembled WGS sequence"/>
</dbReference>
<comment type="cofactor">
    <cofactor evidence="1 6">
        <name>Zn(2+)</name>
        <dbReference type="ChEBI" id="CHEBI:29105"/>
    </cofactor>
</comment>
<dbReference type="GO" id="GO:0046294">
    <property type="term" value="P:formaldehyde catabolic process"/>
    <property type="evidence" value="ECO:0007669"/>
    <property type="project" value="TreeGrafter"/>
</dbReference>
<dbReference type="InterPro" id="IPR011032">
    <property type="entry name" value="GroES-like_sf"/>
</dbReference>
<dbReference type="AlphaFoldDB" id="A0A7X2XUH1"/>
<evidence type="ECO:0000256" key="4">
    <source>
        <dbReference type="ARBA" id="ARBA00023002"/>
    </source>
</evidence>
<dbReference type="GO" id="GO:0005829">
    <property type="term" value="C:cytosol"/>
    <property type="evidence" value="ECO:0007669"/>
    <property type="project" value="TreeGrafter"/>
</dbReference>
<evidence type="ECO:0000313" key="9">
    <source>
        <dbReference type="Proteomes" id="UP000466388"/>
    </source>
</evidence>
<dbReference type="FunFam" id="3.40.50.720:FF:000003">
    <property type="entry name" value="S-(hydroxymethyl)glutathione dehydrogenase"/>
    <property type="match status" value="1"/>
</dbReference>
<dbReference type="Pfam" id="PF00107">
    <property type="entry name" value="ADH_zinc_N"/>
    <property type="match status" value="1"/>
</dbReference>
<gene>
    <name evidence="8" type="ORF">GM612_04085</name>
</gene>
<keyword evidence="3 6" id="KW-0862">Zinc</keyword>
<dbReference type="SUPFAM" id="SSF50129">
    <property type="entry name" value="GroES-like"/>
    <property type="match status" value="1"/>
</dbReference>
<dbReference type="InterPro" id="IPR013149">
    <property type="entry name" value="ADH-like_C"/>
</dbReference>
<dbReference type="Pfam" id="PF08240">
    <property type="entry name" value="ADH_N"/>
    <property type="match status" value="1"/>
</dbReference>
<accession>A0A7X2XUH1</accession>
<dbReference type="InterPro" id="IPR002328">
    <property type="entry name" value="ADH_Zn_CS"/>
</dbReference>
<dbReference type="PROSITE" id="PS00059">
    <property type="entry name" value="ADH_ZINC"/>
    <property type="match status" value="1"/>
</dbReference>
<evidence type="ECO:0000256" key="1">
    <source>
        <dbReference type="ARBA" id="ARBA00001947"/>
    </source>
</evidence>
<dbReference type="PANTHER" id="PTHR43880:SF12">
    <property type="entry name" value="ALCOHOL DEHYDROGENASE CLASS-3"/>
    <property type="match status" value="1"/>
</dbReference>
<evidence type="ECO:0000259" key="7">
    <source>
        <dbReference type="SMART" id="SM00829"/>
    </source>
</evidence>
<dbReference type="InterPro" id="IPR013154">
    <property type="entry name" value="ADH-like_N"/>
</dbReference>
<dbReference type="Gene3D" id="3.40.50.720">
    <property type="entry name" value="NAD(P)-binding Rossmann-like Domain"/>
    <property type="match status" value="1"/>
</dbReference>
<dbReference type="CDD" id="cd08278">
    <property type="entry name" value="benzyl_alcohol_DH"/>
    <property type="match status" value="1"/>
</dbReference>
<reference evidence="8 9" key="1">
    <citation type="submission" date="2019-11" db="EMBL/GenBank/DDBJ databases">
        <title>Lactobacillus sp. nov. CRM56-3, isolated from fermented tea leaves.</title>
        <authorList>
            <person name="Phuengjayaem S."/>
            <person name="Tanasupawat S."/>
        </authorList>
    </citation>
    <scope>NUCLEOTIDE SEQUENCE [LARGE SCALE GENOMIC DNA]</scope>
    <source>
        <strain evidence="8 9">CRM56-3</strain>
    </source>
</reference>
<comment type="caution">
    <text evidence="8">The sequence shown here is derived from an EMBL/GenBank/DDBJ whole genome shotgun (WGS) entry which is preliminary data.</text>
</comment>
<comment type="similarity">
    <text evidence="6">Belongs to the zinc-containing alcohol dehydrogenase family.</text>
</comment>
<dbReference type="Gene3D" id="3.90.180.10">
    <property type="entry name" value="Medium-chain alcohol dehydrogenases, catalytic domain"/>
    <property type="match status" value="1"/>
</dbReference>
<protein>
    <submittedName>
        <fullName evidence="8">Zinc-binding dehydrogenase</fullName>
    </submittedName>
</protein>
<keyword evidence="9" id="KW-1185">Reference proteome</keyword>
<organism evidence="8 9">
    <name type="scientific">Secundilactobacillus folii</name>
    <dbReference type="NCBI Taxonomy" id="2678357"/>
    <lineage>
        <taxon>Bacteria</taxon>
        <taxon>Bacillati</taxon>
        <taxon>Bacillota</taxon>
        <taxon>Bacilli</taxon>
        <taxon>Lactobacillales</taxon>
        <taxon>Lactobacillaceae</taxon>
        <taxon>Secundilactobacillus</taxon>
    </lineage>
</organism>
<keyword evidence="2 6" id="KW-0479">Metal-binding</keyword>
<dbReference type="InterPro" id="IPR036291">
    <property type="entry name" value="NAD(P)-bd_dom_sf"/>
</dbReference>
<evidence type="ECO:0000256" key="2">
    <source>
        <dbReference type="ARBA" id="ARBA00022723"/>
    </source>
</evidence>
<dbReference type="InterPro" id="IPR020843">
    <property type="entry name" value="ER"/>
</dbReference>
<proteinExistence type="inferred from homology"/>
<evidence type="ECO:0000256" key="6">
    <source>
        <dbReference type="RuleBase" id="RU361277"/>
    </source>
</evidence>
<sequence>MRIKAAVVDKQGSNFDIRDDIELADMGADDLQVHMVASGICHSDEALRKGDAVIGYPIILGHEGSGIVEKVGPEVKNFKPGDHVVLSFYSCGACDNCLQGIPTQCLNYAANNLSGVRPDGSAHFTEGGKQVDDMFDQSSFTTTTIVRESNAVKVDKDLDLRKLGPLGCGYVTGSGTVLNTLKPKPGQTIAVFGTGAVGLAAMMAGKISGCTTVIAVDVVDSRLELAKELGATDVINSSKEDAVEVIKSLTGGYGVNFAVDTTGVTKVMEDSIQALAQGGTSACIAVTPNHVDLDTWNDLCVSDRSVIGVNMGDSIPQIDIPRLIKFYKAGMFDFDKTEKFYDFDQINEANADSGSGKTIKPVLIIDKDYVPGK</sequence>
<evidence type="ECO:0000256" key="5">
    <source>
        <dbReference type="ARBA" id="ARBA00023027"/>
    </source>
</evidence>
<keyword evidence="5" id="KW-0520">NAD</keyword>
<evidence type="ECO:0000313" key="8">
    <source>
        <dbReference type="EMBL" id="MTV81836.1"/>
    </source>
</evidence>
<name>A0A7X2XUH1_9LACO</name>